<dbReference type="EMBL" id="BT084893">
    <property type="protein sequence ID" value="ACR35246.1"/>
    <property type="molecule type" value="mRNA"/>
</dbReference>
<protein>
    <submittedName>
        <fullName evidence="2">Uncharacterized protein</fullName>
    </submittedName>
</protein>
<reference evidence="2" key="2">
    <citation type="submission" date="2012-06" db="EMBL/GenBank/DDBJ databases">
        <authorList>
            <person name="Yu Y."/>
            <person name="Currie J."/>
            <person name="Lomeli R."/>
            <person name="Angelova A."/>
            <person name="Collura K."/>
            <person name="Wissotski M."/>
            <person name="Campos D."/>
            <person name="Kudrna D."/>
            <person name="Golser W."/>
            <person name="Ashely E."/>
            <person name="Descour A."/>
            <person name="Fernandes J."/>
            <person name="Soderlund C."/>
            <person name="Walbot V."/>
        </authorList>
    </citation>
    <scope>NUCLEOTIDE SEQUENCE</scope>
    <source>
        <strain evidence="2">B73</strain>
    </source>
</reference>
<evidence type="ECO:0000313" key="2">
    <source>
        <dbReference type="EMBL" id="ACR35246.1"/>
    </source>
</evidence>
<proteinExistence type="evidence at transcript level"/>
<evidence type="ECO:0000256" key="1">
    <source>
        <dbReference type="SAM" id="MobiDB-lite"/>
    </source>
</evidence>
<dbReference type="AlphaFoldDB" id="C4J246"/>
<reference evidence="2" key="1">
    <citation type="journal article" date="2009" name="PLoS Genet.">
        <title>Sequencing, mapping, and analysis of 27,455 maize full-length cDNAs.</title>
        <authorList>
            <person name="Soderlund C."/>
            <person name="Descour A."/>
            <person name="Kudrna D."/>
            <person name="Bomhoff M."/>
            <person name="Boyd L."/>
            <person name="Currie J."/>
            <person name="Angelova A."/>
            <person name="Collura K."/>
            <person name="Wissotski M."/>
            <person name="Ashley E."/>
            <person name="Morrow D."/>
            <person name="Fernandes J."/>
            <person name="Walbot V."/>
            <person name="Yu Y."/>
        </authorList>
    </citation>
    <scope>NUCLEOTIDE SEQUENCE</scope>
    <source>
        <strain evidence="2">B73</strain>
    </source>
</reference>
<accession>C4J246</accession>
<name>C4J246_MAIZE</name>
<organism evidence="2">
    <name type="scientific">Zea mays</name>
    <name type="common">Maize</name>
    <dbReference type="NCBI Taxonomy" id="4577"/>
    <lineage>
        <taxon>Eukaryota</taxon>
        <taxon>Viridiplantae</taxon>
        <taxon>Streptophyta</taxon>
        <taxon>Embryophyta</taxon>
        <taxon>Tracheophyta</taxon>
        <taxon>Spermatophyta</taxon>
        <taxon>Magnoliopsida</taxon>
        <taxon>Liliopsida</taxon>
        <taxon>Poales</taxon>
        <taxon>Poaceae</taxon>
        <taxon>PACMAD clade</taxon>
        <taxon>Panicoideae</taxon>
        <taxon>Andropogonodae</taxon>
        <taxon>Andropogoneae</taxon>
        <taxon>Tripsacinae</taxon>
        <taxon>Zea</taxon>
    </lineage>
</organism>
<feature type="region of interest" description="Disordered" evidence="1">
    <location>
        <begin position="44"/>
        <end position="63"/>
    </location>
</feature>
<sequence length="63" mass="7462">MFYRMFYVTYRKIRQNADDLDNCHSNAEALKPGRYLNPLSTQHNHRYTSEETPSPFVITHTQG</sequence>